<dbReference type="GO" id="GO:0004347">
    <property type="term" value="F:glucose-6-phosphate isomerase activity"/>
    <property type="evidence" value="ECO:0007669"/>
    <property type="project" value="InterPro"/>
</dbReference>
<dbReference type="GO" id="GO:0097367">
    <property type="term" value="F:carbohydrate derivative binding"/>
    <property type="evidence" value="ECO:0007669"/>
    <property type="project" value="InterPro"/>
</dbReference>
<dbReference type="GO" id="GO:0005975">
    <property type="term" value="P:carbohydrate metabolic process"/>
    <property type="evidence" value="ECO:0007669"/>
    <property type="project" value="InterPro"/>
</dbReference>
<evidence type="ECO:0000256" key="1">
    <source>
        <dbReference type="ARBA" id="ARBA00010523"/>
    </source>
</evidence>
<dbReference type="EMBL" id="CAEZTT010000009">
    <property type="protein sequence ID" value="CAB4569151.1"/>
    <property type="molecule type" value="Genomic_DNA"/>
</dbReference>
<dbReference type="Pfam" id="PF10432">
    <property type="entry name" value="bact-PGI_C"/>
    <property type="match status" value="1"/>
</dbReference>
<organism evidence="4">
    <name type="scientific">freshwater metagenome</name>
    <dbReference type="NCBI Taxonomy" id="449393"/>
    <lineage>
        <taxon>unclassified sequences</taxon>
        <taxon>metagenomes</taxon>
        <taxon>ecological metagenomes</taxon>
    </lineage>
</organism>
<feature type="domain" description="SIS" evidence="3">
    <location>
        <begin position="44"/>
        <end position="185"/>
    </location>
</feature>
<protein>
    <submittedName>
        <fullName evidence="4">Unannotated protein</fullName>
    </submittedName>
</protein>
<dbReference type="GO" id="GO:0004476">
    <property type="term" value="F:mannose-6-phosphate isomerase activity"/>
    <property type="evidence" value="ECO:0007669"/>
    <property type="project" value="InterPro"/>
</dbReference>
<dbReference type="AlphaFoldDB" id="A0A6J6DYB5"/>
<dbReference type="Pfam" id="PF01380">
    <property type="entry name" value="SIS"/>
    <property type="match status" value="1"/>
</dbReference>
<proteinExistence type="inferred from homology"/>
<dbReference type="InterPro" id="IPR019490">
    <property type="entry name" value="Glu6P/Mann6P_isomerase_C"/>
</dbReference>
<dbReference type="Gene3D" id="3.40.50.10490">
    <property type="entry name" value="Glucose-6-phosphate isomerase like protein, domain 1"/>
    <property type="match status" value="2"/>
</dbReference>
<keyword evidence="2" id="KW-0413">Isomerase</keyword>
<accession>A0A6J6DYB5</accession>
<comment type="similarity">
    <text evidence="1">Belongs to the PGI/PMI family.</text>
</comment>
<evidence type="ECO:0000256" key="2">
    <source>
        <dbReference type="ARBA" id="ARBA00023235"/>
    </source>
</evidence>
<dbReference type="SUPFAM" id="SSF53697">
    <property type="entry name" value="SIS domain"/>
    <property type="match status" value="1"/>
</dbReference>
<sequence>MIIDDALLDDADAMALCDSTQMLKAIAEAGAQVRVASKAVSTELLNSIKSEQPRAVVILGMGGSGIAGQILQASITNGGIPVVAINSDLLPAWVGSNDFVIACSASGNTAETLSATQSALQRGCRVVAISSANSKLSNLVSDNRADLIEIDPAGRMPRACLWLLLTPQLIIADALGLIEFKAKDAAALADKLDLLSTQNGATSALDESAAKALALEVAGHVTICWATSSLLAPLAYRFACQLNENANAPAIYGTLPEAAHNQVVVMDGFFLDDDDAVAQLFKDRIEDPTITSGLRLVLLRDSQESELARRTADLVTDLAIARGMLVTTISADDQQPLHRVATIATIVDYGSAYVALATGIDPGPIPFIVDLKAGLAQG</sequence>
<reference evidence="4" key="1">
    <citation type="submission" date="2020-05" db="EMBL/GenBank/DDBJ databases">
        <authorList>
            <person name="Chiriac C."/>
            <person name="Salcher M."/>
            <person name="Ghai R."/>
            <person name="Kavagutti S V."/>
        </authorList>
    </citation>
    <scope>NUCLEOTIDE SEQUENCE</scope>
</reference>
<dbReference type="InterPro" id="IPR001347">
    <property type="entry name" value="SIS_dom"/>
</dbReference>
<dbReference type="PROSITE" id="PS51464">
    <property type="entry name" value="SIS"/>
    <property type="match status" value="1"/>
</dbReference>
<gene>
    <name evidence="4" type="ORF">UFOPK1726_00173</name>
</gene>
<dbReference type="GO" id="GO:1901135">
    <property type="term" value="P:carbohydrate derivative metabolic process"/>
    <property type="evidence" value="ECO:0007669"/>
    <property type="project" value="InterPro"/>
</dbReference>
<evidence type="ECO:0000313" key="4">
    <source>
        <dbReference type="EMBL" id="CAB4569151.1"/>
    </source>
</evidence>
<name>A0A6J6DYB5_9ZZZZ</name>
<dbReference type="InterPro" id="IPR046348">
    <property type="entry name" value="SIS_dom_sf"/>
</dbReference>
<evidence type="ECO:0000259" key="3">
    <source>
        <dbReference type="PROSITE" id="PS51464"/>
    </source>
</evidence>